<evidence type="ECO:0000313" key="2">
    <source>
        <dbReference type="Proteomes" id="UP000318437"/>
    </source>
</evidence>
<comment type="caution">
    <text evidence="1">The sequence shown here is derived from an EMBL/GenBank/DDBJ whole genome shotgun (WGS) entry which is preliminary data.</text>
</comment>
<dbReference type="EMBL" id="SJPS01000005">
    <property type="protein sequence ID" value="TWU24778.1"/>
    <property type="molecule type" value="Genomic_DNA"/>
</dbReference>
<name>A0A5C6CJZ1_9BACT</name>
<protein>
    <submittedName>
        <fullName evidence="1">Uncharacterized protein</fullName>
    </submittedName>
</protein>
<dbReference type="AlphaFoldDB" id="A0A5C6CJZ1"/>
<keyword evidence="2" id="KW-1185">Reference proteome</keyword>
<accession>A0A5C6CJZ1</accession>
<organism evidence="1 2">
    <name type="scientific">Bythopirellula polymerisocia</name>
    <dbReference type="NCBI Taxonomy" id="2528003"/>
    <lineage>
        <taxon>Bacteria</taxon>
        <taxon>Pseudomonadati</taxon>
        <taxon>Planctomycetota</taxon>
        <taxon>Planctomycetia</taxon>
        <taxon>Pirellulales</taxon>
        <taxon>Lacipirellulaceae</taxon>
        <taxon>Bythopirellula</taxon>
    </lineage>
</organism>
<reference evidence="1 2" key="1">
    <citation type="submission" date="2019-02" db="EMBL/GenBank/DDBJ databases">
        <title>Deep-cultivation of Planctomycetes and their phenomic and genomic characterization uncovers novel biology.</title>
        <authorList>
            <person name="Wiegand S."/>
            <person name="Jogler M."/>
            <person name="Boedeker C."/>
            <person name="Pinto D."/>
            <person name="Vollmers J."/>
            <person name="Rivas-Marin E."/>
            <person name="Kohn T."/>
            <person name="Peeters S.H."/>
            <person name="Heuer A."/>
            <person name="Rast P."/>
            <person name="Oberbeckmann S."/>
            <person name="Bunk B."/>
            <person name="Jeske O."/>
            <person name="Meyerdierks A."/>
            <person name="Storesund J.E."/>
            <person name="Kallscheuer N."/>
            <person name="Luecker S."/>
            <person name="Lage O.M."/>
            <person name="Pohl T."/>
            <person name="Merkel B.J."/>
            <person name="Hornburger P."/>
            <person name="Mueller R.-W."/>
            <person name="Bruemmer F."/>
            <person name="Labrenz M."/>
            <person name="Spormann A.M."/>
            <person name="Op Den Camp H."/>
            <person name="Overmann J."/>
            <person name="Amann R."/>
            <person name="Jetten M.S.M."/>
            <person name="Mascher T."/>
            <person name="Medema M.H."/>
            <person name="Devos D.P."/>
            <person name="Kaster A.-K."/>
            <person name="Ovreas L."/>
            <person name="Rohde M."/>
            <person name="Galperin M.Y."/>
            <person name="Jogler C."/>
        </authorList>
    </citation>
    <scope>NUCLEOTIDE SEQUENCE [LARGE SCALE GENOMIC DNA]</scope>
    <source>
        <strain evidence="1 2">Pla144</strain>
    </source>
</reference>
<evidence type="ECO:0000313" key="1">
    <source>
        <dbReference type="EMBL" id="TWU24778.1"/>
    </source>
</evidence>
<gene>
    <name evidence="1" type="ORF">Pla144_36640</name>
</gene>
<dbReference type="Proteomes" id="UP000318437">
    <property type="component" value="Unassembled WGS sequence"/>
</dbReference>
<proteinExistence type="predicted"/>
<sequence>MKTGLNFRLRSNARLLEKGCRPFPSNIAPNTHGLLEYLKRVAVHPGAEASKSSYDAYQRNERRRKAYEGISRLGGQEAVLTIFNAFEDAENTISNLAPEMLFYAFDVESSDDKELVNHAIDELIKNIRGEGTQRS</sequence>